<evidence type="ECO:0000256" key="6">
    <source>
        <dbReference type="ARBA" id="ARBA00022833"/>
    </source>
</evidence>
<keyword evidence="2 11" id="KW-0031">Aminopeptidase</keyword>
<dbReference type="GO" id="GO:0006508">
    <property type="term" value="P:proteolysis"/>
    <property type="evidence" value="ECO:0007669"/>
    <property type="project" value="UniProtKB-KW"/>
</dbReference>
<organism evidence="15 16">
    <name type="scientific">Acidilobus saccharovorans (strain DSM 16705 / JCM 18335 / VKM B-2471 / 345-15)</name>
    <dbReference type="NCBI Taxonomy" id="666510"/>
    <lineage>
        <taxon>Archaea</taxon>
        <taxon>Thermoproteota</taxon>
        <taxon>Thermoprotei</taxon>
        <taxon>Acidilobales</taxon>
        <taxon>Acidilobaceae</taxon>
        <taxon>Acidilobus</taxon>
    </lineage>
</organism>
<feature type="binding site" evidence="9">
    <location>
        <position position="272"/>
    </location>
    <ligand>
        <name>Zn(2+)</name>
        <dbReference type="ChEBI" id="CHEBI:29105"/>
        <note>catalytic</note>
    </ligand>
</feature>
<dbReference type="Gene3D" id="1.10.390.10">
    <property type="entry name" value="Neutral Protease Domain 2"/>
    <property type="match status" value="1"/>
</dbReference>
<keyword evidence="3 11" id="KW-0645">Protease</keyword>
<feature type="active site" description="Proton acceptor" evidence="8">
    <location>
        <position position="273"/>
    </location>
</feature>
<dbReference type="Proteomes" id="UP000000346">
    <property type="component" value="Chromosome"/>
</dbReference>
<dbReference type="GO" id="GO:0016020">
    <property type="term" value="C:membrane"/>
    <property type="evidence" value="ECO:0007669"/>
    <property type="project" value="TreeGrafter"/>
</dbReference>
<dbReference type="InterPro" id="IPR042097">
    <property type="entry name" value="Aminopeptidase_N-like_N_sf"/>
</dbReference>
<feature type="domain" description="Peptidase M1 membrane alanine aminopeptidase" evidence="12">
    <location>
        <begin position="206"/>
        <end position="416"/>
    </location>
</feature>
<dbReference type="GeneID" id="9498261"/>
<dbReference type="KEGG" id="asc:ASAC_0050"/>
<dbReference type="PANTHER" id="PTHR11533:SF174">
    <property type="entry name" value="PUROMYCIN-SENSITIVE AMINOPEPTIDASE-RELATED"/>
    <property type="match status" value="1"/>
</dbReference>
<dbReference type="PRINTS" id="PR00756">
    <property type="entry name" value="ALADIPTASE"/>
</dbReference>
<dbReference type="GO" id="GO:0005737">
    <property type="term" value="C:cytoplasm"/>
    <property type="evidence" value="ECO:0007669"/>
    <property type="project" value="TreeGrafter"/>
</dbReference>
<dbReference type="InParanoid" id="D9PZH0"/>
<dbReference type="GO" id="GO:0043171">
    <property type="term" value="P:peptide catabolic process"/>
    <property type="evidence" value="ECO:0007669"/>
    <property type="project" value="TreeGrafter"/>
</dbReference>
<keyword evidence="16" id="KW-1185">Reference proteome</keyword>
<dbReference type="AlphaFoldDB" id="D9PZH0"/>
<dbReference type="FunFam" id="1.10.390.10:FF:000006">
    <property type="entry name" value="Puromycin-sensitive aminopeptidase"/>
    <property type="match status" value="1"/>
</dbReference>
<evidence type="ECO:0000256" key="10">
    <source>
        <dbReference type="PIRSR" id="PIRSR634016-4"/>
    </source>
</evidence>
<feature type="domain" description="Aminopeptidase N-like N-terminal" evidence="14">
    <location>
        <begin position="17"/>
        <end position="169"/>
    </location>
</feature>
<evidence type="ECO:0000256" key="3">
    <source>
        <dbReference type="ARBA" id="ARBA00022670"/>
    </source>
</evidence>
<keyword evidence="7 11" id="KW-0482">Metalloprotease</keyword>
<dbReference type="InterPro" id="IPR014782">
    <property type="entry name" value="Peptidase_M1_dom"/>
</dbReference>
<keyword evidence="4 9" id="KW-0479">Metal-binding</keyword>
<dbReference type="GO" id="GO:0070006">
    <property type="term" value="F:metalloaminopeptidase activity"/>
    <property type="evidence" value="ECO:0007669"/>
    <property type="project" value="TreeGrafter"/>
</dbReference>
<evidence type="ECO:0000256" key="9">
    <source>
        <dbReference type="PIRSR" id="PIRSR634016-3"/>
    </source>
</evidence>
<dbReference type="MEROPS" id="M01.020"/>
<dbReference type="GO" id="GO:0005615">
    <property type="term" value="C:extracellular space"/>
    <property type="evidence" value="ECO:0007669"/>
    <property type="project" value="TreeGrafter"/>
</dbReference>
<evidence type="ECO:0000259" key="12">
    <source>
        <dbReference type="Pfam" id="PF01433"/>
    </source>
</evidence>
<feature type="domain" description="ERAP1-like C-terminal" evidence="13">
    <location>
        <begin position="485"/>
        <end position="760"/>
    </location>
</feature>
<name>D9PZH0_ACIS3</name>
<dbReference type="GO" id="GO:0042277">
    <property type="term" value="F:peptide binding"/>
    <property type="evidence" value="ECO:0007669"/>
    <property type="project" value="TreeGrafter"/>
</dbReference>
<dbReference type="FunCoup" id="D9PZH0">
    <property type="interactions" value="92"/>
</dbReference>
<dbReference type="HOGENOM" id="CLU_003705_0_1_2"/>
<comment type="similarity">
    <text evidence="1 11">Belongs to the peptidase M1 family.</text>
</comment>
<comment type="cofactor">
    <cofactor evidence="9 11">
        <name>Zn(2+)</name>
        <dbReference type="ChEBI" id="CHEBI:29105"/>
    </cofactor>
    <text evidence="9 11">Binds 1 zinc ion per subunit.</text>
</comment>
<feature type="binding site" evidence="9">
    <location>
        <position position="276"/>
    </location>
    <ligand>
        <name>Zn(2+)</name>
        <dbReference type="ChEBI" id="CHEBI:29105"/>
        <note>catalytic</note>
    </ligand>
</feature>
<keyword evidence="6 9" id="KW-0862">Zinc</keyword>
<dbReference type="CDD" id="cd09601">
    <property type="entry name" value="M1_APN-Q_like"/>
    <property type="match status" value="1"/>
</dbReference>
<dbReference type="Pfam" id="PF01433">
    <property type="entry name" value="Peptidase_M1"/>
    <property type="match status" value="1"/>
</dbReference>
<feature type="binding site" evidence="9">
    <location>
        <position position="295"/>
    </location>
    <ligand>
        <name>Zn(2+)</name>
        <dbReference type="ChEBI" id="CHEBI:29105"/>
        <note>catalytic</note>
    </ligand>
</feature>
<protein>
    <recommendedName>
        <fullName evidence="11">Aminopeptidase</fullName>
        <ecNumber evidence="11">3.4.11.-</ecNumber>
    </recommendedName>
</protein>
<sequence>MAFGPKATIKRYVIFMDFDGFRYRGHESIELETQEDLRLDAKGVKVTSVKANGSPVQFAQDDEGVTVRTGRFSGTLEVDFEGEAAEKLVGIYRAPYEGGYVISTQFESVHAREMFPCVDNPAYKARFKLSVRVPRDLHAISNMPIERVTLDGDKKVVEFMETPPMSTYLLYVGIGKWEEVVDSGGRYVLAAVPGKTKYGSLALWAARNSVDFYERYFGIPYPLPKMHLIAVPEFAFGAMENWGAITFRESALLAPEDADMAQRRRVAEVVAHEIAHQWFGDLVTMKWWDDLWLNESFATFMSYKAVSSFAPELLMWENFLLGETDGAMVRDSLSTTHPIHVEVSSPDEIEEIFDDISYGKGASILRMVEYFLGESFRKGLSSYLEHHAYSNAVAQDLWTAIQPFTSVPVADLMNDWITKPGYPYLRVTVEGSRVRLEQHRFSLSGKLEDLTYMVPATIEVNGRRVDAIFSSRVHEVDVGEEVRQLKVNLDRAGFYRVLYPDLSRLARLNQFETYGLLNDYYYFMLAGLVSRDDYLRVVDMNFSVPDYLPALELSSELFNLFLVNPAVFAQRAIDYHRSQFALQSRRPEEQHRELAGRVANRLAIMDRSFANELASQFGKEVDPNMRQAVYTAYAVAAGDLEGLRREHERQQLDSERIKVLVAAAQIRDRSALQQAIEWIASGKRQDMLYVLTVGLNPDGRDLVWGWLRDGGLDRLEKAFEGTAIVQRWLLGYLPFIGLGREKEVSDFFASRPDGRSAEVRGGLEILEAYSRLRQ</sequence>
<dbReference type="Gene3D" id="2.60.40.1730">
    <property type="entry name" value="tricorn interacting facor f3 domain"/>
    <property type="match status" value="1"/>
</dbReference>
<evidence type="ECO:0000256" key="8">
    <source>
        <dbReference type="PIRSR" id="PIRSR634016-1"/>
    </source>
</evidence>
<dbReference type="Pfam" id="PF17900">
    <property type="entry name" value="Peptidase_M1_N"/>
    <property type="match status" value="1"/>
</dbReference>
<evidence type="ECO:0000313" key="15">
    <source>
        <dbReference type="EMBL" id="ADL18458.1"/>
    </source>
</evidence>
<dbReference type="RefSeq" id="WP_013265970.1">
    <property type="nucleotide sequence ID" value="NC_014374.1"/>
</dbReference>
<dbReference type="Gene3D" id="1.25.50.20">
    <property type="match status" value="1"/>
</dbReference>
<dbReference type="PANTHER" id="PTHR11533">
    <property type="entry name" value="PROTEASE M1 ZINC METALLOPROTEASE"/>
    <property type="match status" value="1"/>
</dbReference>
<evidence type="ECO:0000256" key="5">
    <source>
        <dbReference type="ARBA" id="ARBA00022801"/>
    </source>
</evidence>
<dbReference type="InterPro" id="IPR050344">
    <property type="entry name" value="Peptidase_M1_aminopeptidases"/>
</dbReference>
<dbReference type="EMBL" id="CP001742">
    <property type="protein sequence ID" value="ADL18458.1"/>
    <property type="molecule type" value="Genomic_DNA"/>
</dbReference>
<dbReference type="InterPro" id="IPR034016">
    <property type="entry name" value="M1_APN-typ"/>
</dbReference>
<keyword evidence="5 11" id="KW-0378">Hydrolase</keyword>
<evidence type="ECO:0000256" key="11">
    <source>
        <dbReference type="RuleBase" id="RU364040"/>
    </source>
</evidence>
<dbReference type="Pfam" id="PF11838">
    <property type="entry name" value="ERAP1_C"/>
    <property type="match status" value="1"/>
</dbReference>
<evidence type="ECO:0000256" key="4">
    <source>
        <dbReference type="ARBA" id="ARBA00022723"/>
    </source>
</evidence>
<dbReference type="STRING" id="666510.ASAC_0050"/>
<dbReference type="eggNOG" id="arCOG02969">
    <property type="taxonomic scope" value="Archaea"/>
</dbReference>
<dbReference type="InterPro" id="IPR001930">
    <property type="entry name" value="Peptidase_M1"/>
</dbReference>
<evidence type="ECO:0000259" key="13">
    <source>
        <dbReference type="Pfam" id="PF11838"/>
    </source>
</evidence>
<accession>D9PZH0</accession>
<dbReference type="InterPro" id="IPR027268">
    <property type="entry name" value="Peptidase_M4/M1_CTD_sf"/>
</dbReference>
<evidence type="ECO:0000313" key="16">
    <source>
        <dbReference type="Proteomes" id="UP000000346"/>
    </source>
</evidence>
<reference evidence="15 16" key="1">
    <citation type="journal article" date="2010" name="Appl. Environ. Microbiol.">
        <title>The genome sequence of the crenarchaeon Acidilobus saccharovorans supports a new order, Acidilobales, and suggests an important ecological role in terrestrial acidic hot springs.</title>
        <authorList>
            <person name="Mardanov A.V."/>
            <person name="Svetlitchnyi V.A."/>
            <person name="Beletsky A.V."/>
            <person name="Prokofeva M.I."/>
            <person name="Bonch-Osmolovskaya E.A."/>
            <person name="Ravin N.V."/>
            <person name="Skryabin K.G."/>
        </authorList>
    </citation>
    <scope>NUCLEOTIDE SEQUENCE [LARGE SCALE GENOMIC DNA]</scope>
    <source>
        <strain evidence="16">DSM 16705 / JCM 18335 / VKM B-2471 / 345-15</strain>
    </source>
</reference>
<evidence type="ECO:0000259" key="14">
    <source>
        <dbReference type="Pfam" id="PF17900"/>
    </source>
</evidence>
<dbReference type="SUPFAM" id="SSF55486">
    <property type="entry name" value="Metalloproteases ('zincins'), catalytic domain"/>
    <property type="match status" value="1"/>
</dbReference>
<feature type="site" description="Transition state stabilizer" evidence="10">
    <location>
        <position position="358"/>
    </location>
</feature>
<dbReference type="InterPro" id="IPR024571">
    <property type="entry name" value="ERAP1-like_C_dom"/>
</dbReference>
<dbReference type="Gene3D" id="2.60.40.1910">
    <property type="match status" value="1"/>
</dbReference>
<gene>
    <name evidence="15" type="ordered locus">ASAC_0050</name>
</gene>
<evidence type="ECO:0000256" key="2">
    <source>
        <dbReference type="ARBA" id="ARBA00022438"/>
    </source>
</evidence>
<dbReference type="GO" id="GO:0008270">
    <property type="term" value="F:zinc ion binding"/>
    <property type="evidence" value="ECO:0007669"/>
    <property type="project" value="UniProtKB-UniRule"/>
</dbReference>
<evidence type="ECO:0000256" key="7">
    <source>
        <dbReference type="ARBA" id="ARBA00023049"/>
    </source>
</evidence>
<dbReference type="SUPFAM" id="SSF63737">
    <property type="entry name" value="Leukotriene A4 hydrolase N-terminal domain"/>
    <property type="match status" value="1"/>
</dbReference>
<evidence type="ECO:0000256" key="1">
    <source>
        <dbReference type="ARBA" id="ARBA00010136"/>
    </source>
</evidence>
<dbReference type="InterPro" id="IPR045357">
    <property type="entry name" value="Aminopeptidase_N-like_N"/>
</dbReference>
<proteinExistence type="inferred from homology"/>
<dbReference type="EC" id="3.4.11.-" evidence="11"/>